<evidence type="ECO:0000313" key="4">
    <source>
        <dbReference type="Proteomes" id="UP000271937"/>
    </source>
</evidence>
<dbReference type="NCBIfam" id="TIGR04183">
    <property type="entry name" value="Por_Secre_tail"/>
    <property type="match status" value="1"/>
</dbReference>
<evidence type="ECO:0000313" key="3">
    <source>
        <dbReference type="EMBL" id="RRJ88526.1"/>
    </source>
</evidence>
<dbReference type="AlphaFoldDB" id="A0A3P3W3M7"/>
<keyword evidence="1" id="KW-0732">Signal</keyword>
<evidence type="ECO:0000259" key="2">
    <source>
        <dbReference type="Pfam" id="PF18962"/>
    </source>
</evidence>
<proteinExistence type="predicted"/>
<dbReference type="PANTHER" id="PTHR42754:SF1">
    <property type="entry name" value="LIPOPROTEIN"/>
    <property type="match status" value="1"/>
</dbReference>
<dbReference type="EMBL" id="RQVR01000023">
    <property type="protein sequence ID" value="RRJ88526.1"/>
    <property type="molecule type" value="Genomic_DNA"/>
</dbReference>
<keyword evidence="4" id="KW-1185">Reference proteome</keyword>
<reference evidence="3 4" key="1">
    <citation type="submission" date="2018-11" db="EMBL/GenBank/DDBJ databases">
        <title>Flavobacterium sp. nov., YIM 102600 draft genome.</title>
        <authorList>
            <person name="Li G."/>
            <person name="Jiang Y."/>
        </authorList>
    </citation>
    <scope>NUCLEOTIDE SEQUENCE [LARGE SCALE GENOMIC DNA]</scope>
    <source>
        <strain evidence="3 4">YIM 102600</strain>
    </source>
</reference>
<evidence type="ECO:0000256" key="1">
    <source>
        <dbReference type="ARBA" id="ARBA00022729"/>
    </source>
</evidence>
<dbReference type="Proteomes" id="UP000271937">
    <property type="component" value="Unassembled WGS sequence"/>
</dbReference>
<organism evidence="3 4">
    <name type="scientific">Flavobacterium macacae</name>
    <dbReference type="NCBI Taxonomy" id="2488993"/>
    <lineage>
        <taxon>Bacteria</taxon>
        <taxon>Pseudomonadati</taxon>
        <taxon>Bacteroidota</taxon>
        <taxon>Flavobacteriia</taxon>
        <taxon>Flavobacteriales</taxon>
        <taxon>Flavobacteriaceae</taxon>
        <taxon>Flavobacterium</taxon>
    </lineage>
</organism>
<dbReference type="Pfam" id="PF18962">
    <property type="entry name" value="Por_Secre_tail"/>
    <property type="match status" value="1"/>
</dbReference>
<accession>A0A3P3W3M7</accession>
<protein>
    <submittedName>
        <fullName evidence="3">T9SS C-terminal target domain-containing protein</fullName>
    </submittedName>
</protein>
<sequence length="539" mass="59366">MIPIRFLLIAGLAILFHAIPSYAQKIEWEKSYGGKHSDYLFDAIPTADYGFLLAGSSVSKKTGNKMEEGSGGLDYFLWKMDEKGELDWQKSIGGSGADLLQGIRHTKDGGFILAGTSDSALGLHKKDSCRGREDFWIIKLNAKGNEEWQRTIGGTGQELLQSIWPTSDGGYLIGGSSSSNRRAGLEGAKEDVFGKNEDSRGGQDYWIVKLDSKGHAEWQKTIGGLYADHLRRVQQTLDGGYILGGSSNSPMSGDKSEKCYGESDYWVVKLDKDGVLEWQKVYGGSGDDQLYSLFQSQDGNYIMGGNSASGTTGNKNVSNKNGMDFWVVKIDSSGEIIWQETYDIGKVDFFTSMVEDRDGSLLLGGYAQSETVGTRRKDKEGINDYVAIKTNDRGEELWRETVGSGGEDMLRSIITVRDGGYLLAGSSKGSSRDRYSGIGRNDFWVVKLKDNKKKKEEKKPIEAFPNPAQQFTNVVVGYDFEKGTATLFDLAGRQLQQFDITDRTVPVDLGGLPVGIYIVEIRTNVQNDAVKIIKAVNRN</sequence>
<name>A0A3P3W3M7_9FLAO</name>
<feature type="domain" description="Secretion system C-terminal sorting" evidence="2">
    <location>
        <begin position="464"/>
        <end position="533"/>
    </location>
</feature>
<dbReference type="RefSeq" id="WP_125013917.1">
    <property type="nucleotide sequence ID" value="NZ_RQVR01000023.1"/>
</dbReference>
<dbReference type="OrthoDB" id="9811934at2"/>
<dbReference type="PANTHER" id="PTHR42754">
    <property type="entry name" value="ENDOGLUCANASE"/>
    <property type="match status" value="1"/>
</dbReference>
<dbReference type="InterPro" id="IPR026444">
    <property type="entry name" value="Secre_tail"/>
</dbReference>
<dbReference type="InterPro" id="IPR011047">
    <property type="entry name" value="Quinoprotein_ADH-like_sf"/>
</dbReference>
<dbReference type="SUPFAM" id="SSF50998">
    <property type="entry name" value="Quinoprotein alcohol dehydrogenase-like"/>
    <property type="match status" value="1"/>
</dbReference>
<gene>
    <name evidence="3" type="ORF">EG849_14250</name>
</gene>
<comment type="caution">
    <text evidence="3">The sequence shown here is derived from an EMBL/GenBank/DDBJ whole genome shotgun (WGS) entry which is preliminary data.</text>
</comment>